<evidence type="ECO:0000313" key="4">
    <source>
        <dbReference type="Proteomes" id="UP000231962"/>
    </source>
</evidence>
<keyword evidence="4" id="KW-1185">Reference proteome</keyword>
<sequence length="308" mass="34527">MHSDKAVPTIQLKEGGPSVSRFVYGCWRQEADPKGDNPERILEKIETCLELGIHTFDHADRYGDFGNEEKFGKAIKLKPGIKDSITIVTKCGIRSYTQKGKKELTKYFDASEDHILSSAENSLKRLNVDSIDLLLIHRPDVLLKPEEVASALWKLRKSGKVHHFGVSNFSTSQFNLLQSALDFPLVTNQIQFHPLHSLPLTDGTFDQALLLGHRPMIWSPAAGGKIFSPKTEAETKVYQALKEIADYKSSTPDQILFAWHLAHPAGLVPVIGTNNLERLHSAARAFQVKLERAEWYRIWESGMTGVVS</sequence>
<dbReference type="PANTHER" id="PTHR43364">
    <property type="entry name" value="NADH-SPECIFIC METHYLGLYOXAL REDUCTASE-RELATED"/>
    <property type="match status" value="1"/>
</dbReference>
<dbReference type="CDD" id="cd19092">
    <property type="entry name" value="AKR_BsYcsN_EcYdhF-like"/>
    <property type="match status" value="1"/>
</dbReference>
<dbReference type="EMBL" id="NPDY01000008">
    <property type="protein sequence ID" value="PJZ69595.1"/>
    <property type="molecule type" value="Genomic_DNA"/>
</dbReference>
<dbReference type="GO" id="GO:0005829">
    <property type="term" value="C:cytosol"/>
    <property type="evidence" value="ECO:0007669"/>
    <property type="project" value="TreeGrafter"/>
</dbReference>
<dbReference type="PANTHER" id="PTHR43364:SF1">
    <property type="entry name" value="OXIDOREDUCTASE YDHF"/>
    <property type="match status" value="1"/>
</dbReference>
<reference evidence="4 5" key="1">
    <citation type="submission" date="2017-07" db="EMBL/GenBank/DDBJ databases">
        <title>Leptospira spp. isolated from tropical soils.</title>
        <authorList>
            <person name="Thibeaux R."/>
            <person name="Iraola G."/>
            <person name="Ferres I."/>
            <person name="Bierque E."/>
            <person name="Girault D."/>
            <person name="Soupe-Gilbert M.-E."/>
            <person name="Picardeau M."/>
            <person name="Goarant C."/>
        </authorList>
    </citation>
    <scope>NUCLEOTIDE SEQUENCE [LARGE SCALE GENOMIC DNA]</scope>
    <source>
        <strain evidence="3 5">FH1-B-B1</strain>
        <strain evidence="2 4">FH1-B-C1</strain>
    </source>
</reference>
<dbReference type="SUPFAM" id="SSF51430">
    <property type="entry name" value="NAD(P)-linked oxidoreductase"/>
    <property type="match status" value="1"/>
</dbReference>
<dbReference type="PRINTS" id="PR00069">
    <property type="entry name" value="ALDKETRDTASE"/>
</dbReference>
<dbReference type="Gene3D" id="3.20.20.100">
    <property type="entry name" value="NADP-dependent oxidoreductase domain"/>
    <property type="match status" value="1"/>
</dbReference>
<dbReference type="InterPro" id="IPR020471">
    <property type="entry name" value="AKR"/>
</dbReference>
<proteinExistence type="predicted"/>
<evidence type="ECO:0000313" key="2">
    <source>
        <dbReference type="EMBL" id="PJZ69595.1"/>
    </source>
</evidence>
<accession>A0A2M9ZNC9</accession>
<name>A0A2M9ZNC9_9LEPT</name>
<dbReference type="RefSeq" id="WP_100713878.1">
    <property type="nucleotide sequence ID" value="NZ_NPDY01000008.1"/>
</dbReference>
<dbReference type="Pfam" id="PF00248">
    <property type="entry name" value="Aldo_ket_red"/>
    <property type="match status" value="1"/>
</dbReference>
<organism evidence="3 5">
    <name type="scientific">Leptospira perolatii</name>
    <dbReference type="NCBI Taxonomy" id="2023191"/>
    <lineage>
        <taxon>Bacteria</taxon>
        <taxon>Pseudomonadati</taxon>
        <taxon>Spirochaetota</taxon>
        <taxon>Spirochaetia</taxon>
        <taxon>Leptospirales</taxon>
        <taxon>Leptospiraceae</taxon>
        <taxon>Leptospira</taxon>
    </lineage>
</organism>
<evidence type="ECO:0000313" key="3">
    <source>
        <dbReference type="EMBL" id="PJZ73582.1"/>
    </source>
</evidence>
<evidence type="ECO:0000259" key="1">
    <source>
        <dbReference type="Pfam" id="PF00248"/>
    </source>
</evidence>
<gene>
    <name evidence="2" type="ORF">CH360_09925</name>
    <name evidence="3" type="ORF">CH373_08780</name>
</gene>
<dbReference type="Proteomes" id="UP000231990">
    <property type="component" value="Unassembled WGS sequence"/>
</dbReference>
<dbReference type="GO" id="GO:0016491">
    <property type="term" value="F:oxidoreductase activity"/>
    <property type="evidence" value="ECO:0007669"/>
    <property type="project" value="InterPro"/>
</dbReference>
<dbReference type="InterPro" id="IPR023210">
    <property type="entry name" value="NADP_OxRdtase_dom"/>
</dbReference>
<protein>
    <submittedName>
        <fullName evidence="3">Oxidoreductase</fullName>
    </submittedName>
</protein>
<dbReference type="OrthoDB" id="9773828at2"/>
<dbReference type="InterPro" id="IPR050523">
    <property type="entry name" value="AKR_Detox_Biosynth"/>
</dbReference>
<evidence type="ECO:0000313" key="5">
    <source>
        <dbReference type="Proteomes" id="UP000231990"/>
    </source>
</evidence>
<dbReference type="AlphaFoldDB" id="A0A2M9ZNC9"/>
<dbReference type="EMBL" id="NPDZ01000004">
    <property type="protein sequence ID" value="PJZ73582.1"/>
    <property type="molecule type" value="Genomic_DNA"/>
</dbReference>
<comment type="caution">
    <text evidence="3">The sequence shown here is derived from an EMBL/GenBank/DDBJ whole genome shotgun (WGS) entry which is preliminary data.</text>
</comment>
<dbReference type="Proteomes" id="UP000231962">
    <property type="component" value="Unassembled WGS sequence"/>
</dbReference>
<feature type="domain" description="NADP-dependent oxidoreductase" evidence="1">
    <location>
        <begin position="23"/>
        <end position="298"/>
    </location>
</feature>
<dbReference type="InterPro" id="IPR036812">
    <property type="entry name" value="NAD(P)_OxRdtase_dom_sf"/>
</dbReference>